<dbReference type="EMBL" id="JAAOZC010000002">
    <property type="protein sequence ID" value="NIJ07193.1"/>
    <property type="molecule type" value="Genomic_DNA"/>
</dbReference>
<proteinExistence type="predicted"/>
<dbReference type="InterPro" id="IPR015947">
    <property type="entry name" value="PUA-like_sf"/>
</dbReference>
<dbReference type="RefSeq" id="WP_167072080.1">
    <property type="nucleotide sequence ID" value="NZ_JAAOZC010000002.1"/>
</dbReference>
<evidence type="ECO:0000313" key="3">
    <source>
        <dbReference type="Proteomes" id="UP000727456"/>
    </source>
</evidence>
<dbReference type="Pfam" id="PF04266">
    <property type="entry name" value="ASCH"/>
    <property type="match status" value="1"/>
</dbReference>
<gene>
    <name evidence="2" type="ORF">FHS31_000789</name>
</gene>
<reference evidence="2 3" key="1">
    <citation type="submission" date="2020-03" db="EMBL/GenBank/DDBJ databases">
        <title>Genomic Encyclopedia of Type Strains, Phase III (KMG-III): the genomes of soil and plant-associated and newly described type strains.</title>
        <authorList>
            <person name="Whitman W."/>
        </authorList>
    </citation>
    <scope>NUCLEOTIDE SEQUENCE [LARGE SCALE GENOMIC DNA]</scope>
    <source>
        <strain evidence="2 3">CECT 8804</strain>
    </source>
</reference>
<name>A0ABX0TNU3_9SPHN</name>
<dbReference type="Gene3D" id="2.30.130.30">
    <property type="entry name" value="Hypothetical protein"/>
    <property type="match status" value="1"/>
</dbReference>
<accession>A0ABX0TNU3</accession>
<evidence type="ECO:0000313" key="2">
    <source>
        <dbReference type="EMBL" id="NIJ07193.1"/>
    </source>
</evidence>
<sequence length="158" mass="17285">MKALTLWQPWASLVVAGAKPFEFRSWRPPAALIGQRIVIHAGARKPSKVEVEQLLKLLRAGGRYAAATALLPIEHAIAVLQLGEWPLACGLGTAIVGEPRSGAEIGADLGALKVNDSDRDYHCNWGWPMLEIERWAEPVPMRGAMGLWAWPEPEAMFA</sequence>
<keyword evidence="3" id="KW-1185">Reference proteome</keyword>
<dbReference type="InterPro" id="IPR007374">
    <property type="entry name" value="ASCH_domain"/>
</dbReference>
<protein>
    <recommendedName>
        <fullName evidence="1">ASCH domain-containing protein</fullName>
    </recommendedName>
</protein>
<evidence type="ECO:0000259" key="1">
    <source>
        <dbReference type="Pfam" id="PF04266"/>
    </source>
</evidence>
<comment type="caution">
    <text evidence="2">The sequence shown here is derived from an EMBL/GenBank/DDBJ whole genome shotgun (WGS) entry which is preliminary data.</text>
</comment>
<dbReference type="Proteomes" id="UP000727456">
    <property type="component" value="Unassembled WGS sequence"/>
</dbReference>
<feature type="domain" description="ASCH" evidence="1">
    <location>
        <begin position="4"/>
        <end position="44"/>
    </location>
</feature>
<dbReference type="SUPFAM" id="SSF88697">
    <property type="entry name" value="PUA domain-like"/>
    <property type="match status" value="1"/>
</dbReference>
<organism evidence="2 3">
    <name type="scientific">Sphingomonas vulcanisoli</name>
    <dbReference type="NCBI Taxonomy" id="1658060"/>
    <lineage>
        <taxon>Bacteria</taxon>
        <taxon>Pseudomonadati</taxon>
        <taxon>Pseudomonadota</taxon>
        <taxon>Alphaproteobacteria</taxon>
        <taxon>Sphingomonadales</taxon>
        <taxon>Sphingomonadaceae</taxon>
        <taxon>Sphingomonas</taxon>
    </lineage>
</organism>